<dbReference type="InterPro" id="IPR050478">
    <property type="entry name" value="Ethylene_sulfur-biosynth"/>
</dbReference>
<dbReference type="RefSeq" id="XP_041560591.1">
    <property type="nucleotide sequence ID" value="XM_041694797.1"/>
</dbReference>
<feature type="domain" description="Aminotransferase class I/classII large" evidence="6">
    <location>
        <begin position="178"/>
        <end position="428"/>
    </location>
</feature>
<evidence type="ECO:0000313" key="7">
    <source>
        <dbReference type="EMBL" id="BCS28405.1"/>
    </source>
</evidence>
<proteinExistence type="inferred from homology"/>
<dbReference type="GO" id="GO:0006520">
    <property type="term" value="P:amino acid metabolic process"/>
    <property type="evidence" value="ECO:0007669"/>
    <property type="project" value="TreeGrafter"/>
</dbReference>
<comment type="similarity">
    <text evidence="2">Belongs to the class-I pyridoxal-phosphate-dependent aminotransferase family.</text>
</comment>
<dbReference type="PANTHER" id="PTHR43795">
    <property type="entry name" value="BIFUNCTIONAL ASPARTATE AMINOTRANSFERASE AND GLUTAMATE/ASPARTATE-PREPHENATE AMINOTRANSFERASE-RELATED"/>
    <property type="match status" value="1"/>
</dbReference>
<dbReference type="EMBL" id="AP024448">
    <property type="protein sequence ID" value="BCS28405.1"/>
    <property type="molecule type" value="Genomic_DNA"/>
</dbReference>
<gene>
    <name evidence="7" type="ORF">APUU_61453S</name>
</gene>
<dbReference type="SUPFAM" id="SSF53383">
    <property type="entry name" value="PLP-dependent transferases"/>
    <property type="match status" value="1"/>
</dbReference>
<dbReference type="PANTHER" id="PTHR43795:SF32">
    <property type="entry name" value="AMINOTRANSFERASE GLII-RELATED"/>
    <property type="match status" value="1"/>
</dbReference>
<dbReference type="KEGG" id="apuu:APUU_61453S"/>
<evidence type="ECO:0000256" key="4">
    <source>
        <dbReference type="ARBA" id="ARBA00022679"/>
    </source>
</evidence>
<keyword evidence="3" id="KW-0032">Aminotransferase</keyword>
<comment type="cofactor">
    <cofactor evidence="1">
        <name>pyridoxal 5'-phosphate</name>
        <dbReference type="ChEBI" id="CHEBI:597326"/>
    </cofactor>
</comment>
<dbReference type="InterPro" id="IPR004839">
    <property type="entry name" value="Aminotransferase_I/II_large"/>
</dbReference>
<dbReference type="GO" id="GO:0030170">
    <property type="term" value="F:pyridoxal phosphate binding"/>
    <property type="evidence" value="ECO:0007669"/>
    <property type="project" value="InterPro"/>
</dbReference>
<organism evidence="7 8">
    <name type="scientific">Aspergillus puulaauensis</name>
    <dbReference type="NCBI Taxonomy" id="1220207"/>
    <lineage>
        <taxon>Eukaryota</taxon>
        <taxon>Fungi</taxon>
        <taxon>Dikarya</taxon>
        <taxon>Ascomycota</taxon>
        <taxon>Pezizomycotina</taxon>
        <taxon>Eurotiomycetes</taxon>
        <taxon>Eurotiomycetidae</taxon>
        <taxon>Eurotiales</taxon>
        <taxon>Aspergillaceae</taxon>
        <taxon>Aspergillus</taxon>
    </lineage>
</organism>
<accession>A0A7R8AT47</accession>
<evidence type="ECO:0000256" key="2">
    <source>
        <dbReference type="ARBA" id="ARBA00007441"/>
    </source>
</evidence>
<reference evidence="7" key="1">
    <citation type="submission" date="2021-01" db="EMBL/GenBank/DDBJ databases">
        <authorList>
            <consortium name="Aspergillus puulaauensis MK2 genome sequencing consortium"/>
            <person name="Kazuki M."/>
            <person name="Futagami T."/>
        </authorList>
    </citation>
    <scope>NUCLEOTIDE SEQUENCE</scope>
    <source>
        <strain evidence="7">MK2</strain>
    </source>
</reference>
<evidence type="ECO:0000259" key="6">
    <source>
        <dbReference type="Pfam" id="PF00155"/>
    </source>
</evidence>
<dbReference type="OrthoDB" id="1077582at2759"/>
<dbReference type="Gene3D" id="3.90.1150.10">
    <property type="entry name" value="Aspartate Aminotransferase, domain 1"/>
    <property type="match status" value="1"/>
</dbReference>
<name>A0A7R8AT47_9EURO</name>
<dbReference type="Pfam" id="PF00155">
    <property type="entry name" value="Aminotran_1_2"/>
    <property type="match status" value="1"/>
</dbReference>
<evidence type="ECO:0000256" key="1">
    <source>
        <dbReference type="ARBA" id="ARBA00001933"/>
    </source>
</evidence>
<reference evidence="7" key="2">
    <citation type="submission" date="2021-02" db="EMBL/GenBank/DDBJ databases">
        <title>Aspergillus puulaauensis MK2 genome sequence.</title>
        <authorList>
            <person name="Futagami T."/>
            <person name="Mori K."/>
            <person name="Kadooka C."/>
            <person name="Tanaka T."/>
        </authorList>
    </citation>
    <scope>NUCLEOTIDE SEQUENCE</scope>
    <source>
        <strain evidence="7">MK2</strain>
    </source>
</reference>
<keyword evidence="5" id="KW-0663">Pyridoxal phosphate</keyword>
<dbReference type="InterPro" id="IPR015421">
    <property type="entry name" value="PyrdxlP-dep_Trfase_major"/>
</dbReference>
<evidence type="ECO:0000256" key="5">
    <source>
        <dbReference type="ARBA" id="ARBA00022898"/>
    </source>
</evidence>
<dbReference type="GO" id="GO:0008483">
    <property type="term" value="F:transaminase activity"/>
    <property type="evidence" value="ECO:0007669"/>
    <property type="project" value="UniProtKB-KW"/>
</dbReference>
<keyword evidence="8" id="KW-1185">Reference proteome</keyword>
<protein>
    <submittedName>
        <fullName evidence="7">Putative secondary metabolism biosynthetic enzyme</fullName>
    </submittedName>
</protein>
<dbReference type="Proteomes" id="UP000654913">
    <property type="component" value="Chromosome 6"/>
</dbReference>
<sequence>MAQRTIQSKRSVARLDGLKGFGLSSTQQSPPKRRRVESPIDLSIAENWSIRPELVSLFQDVIKNNLAAEHLSYSDSQFGDTKTMRALSAFFNEYFGVYHPVEPSQIALAPGSSSSLAGLLGQICDAGEGVLVPAPFWSKSLFPSREKRLKISADGFDFHFAVHAQVHPVVARLDKIERAFDADAILASLTLAYDETPLRTRALVLTNPGNPLGQCYDTDVLQRCAEFCRERDLHFICDEVYALSYFATPAESRVPFQSILTLDPASLGCDQSRMHMVWSLSKDFGCSGLRLGCVVSQANPDLILALRLPTSTEVSALTTLCAAALLTSPTLSDLVAMNKKRLADSYKAMTQVLEAHNIQYVPAIAGLFVFARLKPEATAKEEAEFVRRVRQQGLIISPGQAYHIGQEHGGWYRLTFSLLSEQLKKALAILDQCLANNK</sequence>
<keyword evidence="4" id="KW-0808">Transferase</keyword>
<dbReference type="AlphaFoldDB" id="A0A7R8AT47"/>
<dbReference type="InterPro" id="IPR015424">
    <property type="entry name" value="PyrdxlP-dep_Trfase"/>
</dbReference>
<evidence type="ECO:0000256" key="3">
    <source>
        <dbReference type="ARBA" id="ARBA00022576"/>
    </source>
</evidence>
<evidence type="ECO:0000313" key="8">
    <source>
        <dbReference type="Proteomes" id="UP000654913"/>
    </source>
</evidence>
<dbReference type="InterPro" id="IPR015422">
    <property type="entry name" value="PyrdxlP-dep_Trfase_small"/>
</dbReference>
<dbReference type="GeneID" id="64978402"/>
<dbReference type="CDD" id="cd00609">
    <property type="entry name" value="AAT_like"/>
    <property type="match status" value="1"/>
</dbReference>
<dbReference type="Gene3D" id="3.40.640.10">
    <property type="entry name" value="Type I PLP-dependent aspartate aminotransferase-like (Major domain)"/>
    <property type="match status" value="1"/>
</dbReference>